<evidence type="ECO:0000313" key="3">
    <source>
        <dbReference type="Proteomes" id="UP001600165"/>
    </source>
</evidence>
<protein>
    <recommendedName>
        <fullName evidence="4">DUF2029 domain-containing protein</fullName>
    </recommendedName>
</protein>
<feature type="transmembrane region" description="Helical" evidence="1">
    <location>
        <begin position="104"/>
        <end position="122"/>
    </location>
</feature>
<dbReference type="Proteomes" id="UP001600165">
    <property type="component" value="Unassembled WGS sequence"/>
</dbReference>
<feature type="transmembrane region" description="Helical" evidence="1">
    <location>
        <begin position="254"/>
        <end position="272"/>
    </location>
</feature>
<name>A0ABW6I920_9CYAN</name>
<comment type="caution">
    <text evidence="2">The sequence shown here is derived from an EMBL/GenBank/DDBJ whole genome shotgun (WGS) entry which is preliminary data.</text>
</comment>
<feature type="transmembrane region" description="Helical" evidence="1">
    <location>
        <begin position="157"/>
        <end position="179"/>
    </location>
</feature>
<reference evidence="2 3" key="1">
    <citation type="submission" date="2024-10" db="EMBL/GenBank/DDBJ databases">
        <authorList>
            <person name="Ratan Roy A."/>
            <person name="Morales Sandoval P.H."/>
            <person name="De Los Santos Villalobos S."/>
            <person name="Chakraborty S."/>
            <person name="Mukherjee J."/>
        </authorList>
    </citation>
    <scope>NUCLEOTIDE SEQUENCE [LARGE SCALE GENOMIC DNA]</scope>
    <source>
        <strain evidence="2 3">S1</strain>
    </source>
</reference>
<feature type="transmembrane region" description="Helical" evidence="1">
    <location>
        <begin position="75"/>
        <end position="97"/>
    </location>
</feature>
<organism evidence="2 3">
    <name type="scientific">Almyronema epifaneia S1</name>
    <dbReference type="NCBI Taxonomy" id="2991925"/>
    <lineage>
        <taxon>Bacteria</taxon>
        <taxon>Bacillati</taxon>
        <taxon>Cyanobacteriota</taxon>
        <taxon>Cyanophyceae</taxon>
        <taxon>Nodosilineales</taxon>
        <taxon>Nodosilineaceae</taxon>
        <taxon>Almyronema</taxon>
        <taxon>Almyronema epifaneia</taxon>
    </lineage>
</organism>
<keyword evidence="1" id="KW-0812">Transmembrane</keyword>
<evidence type="ECO:0000256" key="1">
    <source>
        <dbReference type="SAM" id="Phobius"/>
    </source>
</evidence>
<evidence type="ECO:0008006" key="4">
    <source>
        <dbReference type="Google" id="ProtNLM"/>
    </source>
</evidence>
<dbReference type="EMBL" id="JBHZOL010000001">
    <property type="protein sequence ID" value="MFE4104660.1"/>
    <property type="molecule type" value="Genomic_DNA"/>
</dbReference>
<feature type="transmembrane region" description="Helical" evidence="1">
    <location>
        <begin position="353"/>
        <end position="372"/>
    </location>
</feature>
<keyword evidence="1" id="KW-1133">Transmembrane helix</keyword>
<feature type="transmembrane region" description="Helical" evidence="1">
    <location>
        <begin position="185"/>
        <end position="211"/>
    </location>
</feature>
<evidence type="ECO:0000313" key="2">
    <source>
        <dbReference type="EMBL" id="MFE4104660.1"/>
    </source>
</evidence>
<keyword evidence="3" id="KW-1185">Reference proteome</keyword>
<feature type="transmembrane region" description="Helical" evidence="1">
    <location>
        <begin position="128"/>
        <end position="145"/>
    </location>
</feature>
<sequence length="389" mass="43029">MAACAFARLTYEFNRLLWQADSNGAIDLRQRYEEVSAWFLGQPVYGEIPTAVYPPASYLMLRPFLHYASFADVRYLWAITTVVALGSLILAAIWISLADRPSEYAVLALLVVAIYATGPSIGNGQLTIHILAALVVGLLLLLKPTQSLGTDLAGSSLIVFTLIKPTLTVPFIWLFVFALQRLRPLFLILLGYSAIALFACTFQAGSVWTLYHQWLKQGMGGAVWSSAGGGGLGRVDIGYANIHNYLGALKLSQFNLSASLALLLILGIWIQLHRQADVWILVGVAAIMARLWTYHLVYDDMLVLLPMIALFRLQKQGLLETKAQAFNETLLITTIFMNLLPASLRLANSPLDSIFTAGVTLDWMLLMGWLAWQAAQQKTQRLFIPHSTQ</sequence>
<keyword evidence="1" id="KW-0472">Membrane</keyword>
<gene>
    <name evidence="2" type="ORF">ACFVKH_00125</name>
</gene>
<dbReference type="RefSeq" id="WP_377960151.1">
    <property type="nucleotide sequence ID" value="NZ_JBHZOL010000001.1"/>
</dbReference>
<proteinExistence type="predicted"/>
<accession>A0ABW6I920</accession>